<comment type="caution">
    <text evidence="2">The sequence shown here is derived from an EMBL/GenBank/DDBJ whole genome shotgun (WGS) entry which is preliminary data.</text>
</comment>
<reference evidence="2" key="1">
    <citation type="journal article" date="2018" name="DNA Res.">
        <title>Multiple hybrid de novo genome assembly of finger millet, an orphan allotetraploid crop.</title>
        <authorList>
            <person name="Hatakeyama M."/>
            <person name="Aluri S."/>
            <person name="Balachadran M.T."/>
            <person name="Sivarajan S.R."/>
            <person name="Patrignani A."/>
            <person name="Gruter S."/>
            <person name="Poveda L."/>
            <person name="Shimizu-Inatsugi R."/>
            <person name="Baeten J."/>
            <person name="Francoijs K.J."/>
            <person name="Nataraja K.N."/>
            <person name="Reddy Y.A.N."/>
            <person name="Phadnis S."/>
            <person name="Ravikumar R.L."/>
            <person name="Schlapbach R."/>
            <person name="Sreeman S.M."/>
            <person name="Shimizu K.K."/>
        </authorList>
    </citation>
    <scope>NUCLEOTIDE SEQUENCE</scope>
</reference>
<dbReference type="EMBL" id="BQKI01000008">
    <property type="protein sequence ID" value="GJM99719.1"/>
    <property type="molecule type" value="Genomic_DNA"/>
</dbReference>
<evidence type="ECO:0000313" key="2">
    <source>
        <dbReference type="EMBL" id="GJM99719.1"/>
    </source>
</evidence>
<dbReference type="PANTHER" id="PTHR33116">
    <property type="entry name" value="REVERSE TRANSCRIPTASE ZINC-BINDING DOMAIN-CONTAINING PROTEIN-RELATED-RELATED"/>
    <property type="match status" value="1"/>
</dbReference>
<evidence type="ECO:0000259" key="1">
    <source>
        <dbReference type="Pfam" id="PF13966"/>
    </source>
</evidence>
<accession>A0AAV5CNN4</accession>
<evidence type="ECO:0000313" key="4">
    <source>
        <dbReference type="Proteomes" id="UP001054889"/>
    </source>
</evidence>
<dbReference type="AlphaFoldDB" id="A0AAV5CNN4"/>
<reference evidence="2" key="2">
    <citation type="submission" date="2021-12" db="EMBL/GenBank/DDBJ databases">
        <title>Resequencing data analysis of finger millet.</title>
        <authorList>
            <person name="Hatakeyama M."/>
            <person name="Aluri S."/>
            <person name="Balachadran M.T."/>
            <person name="Sivarajan S.R."/>
            <person name="Poveda L."/>
            <person name="Shimizu-Inatsugi R."/>
            <person name="Schlapbach R."/>
            <person name="Sreeman S.M."/>
            <person name="Shimizu K.K."/>
        </authorList>
    </citation>
    <scope>NUCLEOTIDE SEQUENCE</scope>
</reference>
<dbReference type="Pfam" id="PF13966">
    <property type="entry name" value="zf-RVT"/>
    <property type="match status" value="1"/>
</dbReference>
<sequence>MVPKRTASRRTVHDALHGMSWIRDIRGVATAEVISEFLNLCTIISGMELHQDTPDIHYWRLSGSRIYSAKSAYEALFQGFIGFEPWQRIWKSWAPAKCRFFMWLVAHDRCWTADRLARRNLPRPENCLLCDQEEETIDHILVGCVFARQFWRILLQRVGMAELAPQLSAERFQGWWSSVEAMVDNTARKGLNSLIILGAWTLWKHRNDCVFNGASLQLSTALNMAGEKIRWWELTRARALSSLTGREETLAGSNQ</sequence>
<protein>
    <recommendedName>
        <fullName evidence="1">Reverse transcriptase zinc-binding domain-containing protein</fullName>
    </recommendedName>
</protein>
<dbReference type="Proteomes" id="UP001054889">
    <property type="component" value="Unassembled WGS sequence"/>
</dbReference>
<evidence type="ECO:0000313" key="3">
    <source>
        <dbReference type="EMBL" id="GJM99720.1"/>
    </source>
</evidence>
<gene>
    <name evidence="2" type="primary">ga16846</name>
    <name evidence="3" type="synonym">ga16847</name>
    <name evidence="2" type="ORF">PR202_ga16846</name>
    <name evidence="3" type="ORF">PR202_ga16847</name>
</gene>
<dbReference type="PANTHER" id="PTHR33116:SF78">
    <property type="entry name" value="OS12G0587133 PROTEIN"/>
    <property type="match status" value="1"/>
</dbReference>
<dbReference type="EMBL" id="BQKI01000008">
    <property type="protein sequence ID" value="GJM99720.1"/>
    <property type="molecule type" value="Genomic_DNA"/>
</dbReference>
<dbReference type="InterPro" id="IPR026960">
    <property type="entry name" value="RVT-Znf"/>
</dbReference>
<feature type="domain" description="Reverse transcriptase zinc-binding" evidence="1">
    <location>
        <begin position="67"/>
        <end position="151"/>
    </location>
</feature>
<name>A0AAV5CNN4_ELECO</name>
<organism evidence="2 4">
    <name type="scientific">Eleusine coracana subsp. coracana</name>
    <dbReference type="NCBI Taxonomy" id="191504"/>
    <lineage>
        <taxon>Eukaryota</taxon>
        <taxon>Viridiplantae</taxon>
        <taxon>Streptophyta</taxon>
        <taxon>Embryophyta</taxon>
        <taxon>Tracheophyta</taxon>
        <taxon>Spermatophyta</taxon>
        <taxon>Magnoliopsida</taxon>
        <taxon>Liliopsida</taxon>
        <taxon>Poales</taxon>
        <taxon>Poaceae</taxon>
        <taxon>PACMAD clade</taxon>
        <taxon>Chloridoideae</taxon>
        <taxon>Cynodonteae</taxon>
        <taxon>Eleusininae</taxon>
        <taxon>Eleusine</taxon>
    </lineage>
</organism>
<proteinExistence type="predicted"/>
<keyword evidence="4" id="KW-1185">Reference proteome</keyword>